<reference evidence="1 2" key="1">
    <citation type="journal article" date="2021" name="Int. J. Syst. Evol. Microbiol.">
        <title>Faecalibacter bovis sp. nov., isolated from cow faeces.</title>
        <authorList>
            <person name="Li F."/>
            <person name="Zhao W."/>
            <person name="Hong Q."/>
            <person name="Shao Q."/>
            <person name="Song J."/>
            <person name="Yang S."/>
        </authorList>
    </citation>
    <scope>NUCLEOTIDE SEQUENCE [LARGE SCALE GENOMIC DNA]</scope>
    <source>
        <strain evidence="1 2">ZY171143</strain>
    </source>
</reference>
<organism evidence="1 2">
    <name type="scientific">Faecalibacter bovis</name>
    <dbReference type="NCBI Taxonomy" id="2898187"/>
    <lineage>
        <taxon>Bacteria</taxon>
        <taxon>Pseudomonadati</taxon>
        <taxon>Bacteroidota</taxon>
        <taxon>Flavobacteriia</taxon>
        <taxon>Flavobacteriales</taxon>
        <taxon>Weeksellaceae</taxon>
        <taxon>Faecalibacter</taxon>
    </lineage>
</organism>
<reference evidence="2" key="2">
    <citation type="submission" date="2021-04" db="EMBL/GenBank/DDBJ databases">
        <title>Taxonomy of Flavobacteriaceae bacterium ZY171143.</title>
        <authorList>
            <person name="Li F."/>
        </authorList>
    </citation>
    <scope>NUCLEOTIDE SEQUENCE [LARGE SCALE GENOMIC DNA]</scope>
    <source>
        <strain evidence="2">ZY171143</strain>
    </source>
</reference>
<evidence type="ECO:0000313" key="1">
    <source>
        <dbReference type="EMBL" id="QTV05035.1"/>
    </source>
</evidence>
<proteinExistence type="predicted"/>
<evidence type="ECO:0000313" key="2">
    <source>
        <dbReference type="Proteomes" id="UP000672011"/>
    </source>
</evidence>
<dbReference type="Proteomes" id="UP000672011">
    <property type="component" value="Chromosome"/>
</dbReference>
<keyword evidence="2" id="KW-1185">Reference proteome</keyword>
<sequence>MNHKFFLLFILILLFEGCQIQKSNFNNDFNWTIDFPVEYNRVSNTDWLEKVQQSGELIEKYNNVEFKNQSVPIFIFKSKSDYFESTRTKYEGSRENYINYLTENFQLQIQPLKDEIPEIKIDYAVDTISISNLEFFYQKSTIIYPNGAKRTLESFNRLFEDNNELSINIIYVDKEFGDKFKFALLNSSFEK</sequence>
<gene>
    <name evidence="1" type="ORF">J9309_09565</name>
</gene>
<dbReference type="EMBL" id="CP072842">
    <property type="protein sequence ID" value="QTV05035.1"/>
    <property type="molecule type" value="Genomic_DNA"/>
</dbReference>
<dbReference type="RefSeq" id="WP_230475668.1">
    <property type="nucleotide sequence ID" value="NZ_CP072842.1"/>
</dbReference>
<accession>A0ABX7XAX3</accession>
<protein>
    <submittedName>
        <fullName evidence="1">Uncharacterized protein</fullName>
    </submittedName>
</protein>
<name>A0ABX7XAX3_9FLAO</name>